<organism evidence="2 3">
    <name type="scientific">Methanothermobacter wolfeii</name>
    <name type="common">Methanobacterium wolfei</name>
    <dbReference type="NCBI Taxonomy" id="145261"/>
    <lineage>
        <taxon>Archaea</taxon>
        <taxon>Methanobacteriati</taxon>
        <taxon>Methanobacteriota</taxon>
        <taxon>Methanomada group</taxon>
        <taxon>Methanobacteria</taxon>
        <taxon>Methanobacteriales</taxon>
        <taxon>Methanobacteriaceae</taxon>
        <taxon>Methanothermobacter</taxon>
    </lineage>
</organism>
<dbReference type="Proteomes" id="UP001369247">
    <property type="component" value="Unassembled WGS sequence"/>
</dbReference>
<feature type="transmembrane region" description="Helical" evidence="1">
    <location>
        <begin position="25"/>
        <end position="43"/>
    </location>
</feature>
<keyword evidence="1" id="KW-0812">Transmembrane</keyword>
<keyword evidence="1" id="KW-0472">Membrane</keyword>
<accession>A0ABU8TVS6</accession>
<sequence>MFDPLSGYLGMGDEIGGCYLEARNALNLFILVLACWFVVGFNAPQIYGIERRSTPTRSIITKSVSSTPFSSPLNTFFDRK</sequence>
<keyword evidence="3" id="KW-1185">Reference proteome</keyword>
<proteinExistence type="predicted"/>
<reference evidence="2 3" key="1">
    <citation type="submission" date="2023-12" db="EMBL/GenBank/DDBJ databases">
        <title>Phenotypic and Genomic Characterization of Methanothermobacter wolfeii Strain BSEL, a CO2-Capturing Archaeon with Minimal Nutrient Requirements.</title>
        <authorList>
            <person name="Ale Enriquez F."/>
            <person name="Ahring B.K."/>
        </authorList>
    </citation>
    <scope>NUCLEOTIDE SEQUENCE [LARGE SCALE GENOMIC DNA]</scope>
    <source>
        <strain evidence="2 3">BSEL-1</strain>
    </source>
</reference>
<evidence type="ECO:0000313" key="2">
    <source>
        <dbReference type="EMBL" id="MEJ8542699.1"/>
    </source>
</evidence>
<keyword evidence="1" id="KW-1133">Transmembrane helix</keyword>
<evidence type="ECO:0000313" key="3">
    <source>
        <dbReference type="Proteomes" id="UP001369247"/>
    </source>
</evidence>
<dbReference type="EMBL" id="JAXUHJ010000008">
    <property type="protein sequence ID" value="MEJ8542699.1"/>
    <property type="molecule type" value="Genomic_DNA"/>
</dbReference>
<name>A0ABU8TVS6_METWO</name>
<protein>
    <submittedName>
        <fullName evidence="2">Uncharacterized protein</fullName>
    </submittedName>
</protein>
<evidence type="ECO:0000256" key="1">
    <source>
        <dbReference type="SAM" id="Phobius"/>
    </source>
</evidence>
<comment type="caution">
    <text evidence="2">The sequence shown here is derived from an EMBL/GenBank/DDBJ whole genome shotgun (WGS) entry which is preliminary data.</text>
</comment>
<gene>
    <name evidence="2" type="ORF">U2150_04235</name>
</gene>